<evidence type="ECO:0000256" key="2">
    <source>
        <dbReference type="ARBA" id="ARBA00022670"/>
    </source>
</evidence>
<dbReference type="SUPFAM" id="SSF50789">
    <property type="entry name" value="Herpes virus serine proteinase, assemblin"/>
    <property type="match status" value="1"/>
</dbReference>
<dbReference type="InterPro" id="IPR006433">
    <property type="entry name" value="Prohead_protease"/>
</dbReference>
<evidence type="ECO:0000313" key="6">
    <source>
        <dbReference type="Proteomes" id="UP000571950"/>
    </source>
</evidence>
<dbReference type="EMBL" id="JACIDT010000001">
    <property type="protein sequence ID" value="MBB3924612.1"/>
    <property type="molecule type" value="Genomic_DNA"/>
</dbReference>
<keyword evidence="6" id="KW-1185">Reference proteome</keyword>
<proteinExistence type="predicted"/>
<protein>
    <recommendedName>
        <fullName evidence="4">Prohead serine protease domain-containing protein</fullName>
    </recommendedName>
</protein>
<feature type="domain" description="Prohead serine protease" evidence="4">
    <location>
        <begin position="25"/>
        <end position="152"/>
    </location>
</feature>
<evidence type="ECO:0000313" key="5">
    <source>
        <dbReference type="EMBL" id="MBB3924612.1"/>
    </source>
</evidence>
<dbReference type="Proteomes" id="UP000571950">
    <property type="component" value="Unassembled WGS sequence"/>
</dbReference>
<dbReference type="AlphaFoldDB" id="A0A7W6FNJ6"/>
<comment type="caution">
    <text evidence="5">The sequence shown here is derived from an EMBL/GenBank/DDBJ whole genome shotgun (WGS) entry which is preliminary data.</text>
</comment>
<dbReference type="InterPro" id="IPR054613">
    <property type="entry name" value="Peptidase_S78_dom"/>
</dbReference>
<keyword evidence="2" id="KW-0645">Protease</keyword>
<evidence type="ECO:0000256" key="3">
    <source>
        <dbReference type="ARBA" id="ARBA00022801"/>
    </source>
</evidence>
<reference evidence="5 6" key="1">
    <citation type="submission" date="2020-08" db="EMBL/GenBank/DDBJ databases">
        <title>Genomic Encyclopedia of Type Strains, Phase IV (KMG-IV): sequencing the most valuable type-strain genomes for metagenomic binning, comparative biology and taxonomic classification.</title>
        <authorList>
            <person name="Goeker M."/>
        </authorList>
    </citation>
    <scope>NUCLEOTIDE SEQUENCE [LARGE SCALE GENOMIC DNA]</scope>
    <source>
        <strain evidence="5 6">DSM 26189</strain>
    </source>
</reference>
<accession>A0A7W6FNJ6</accession>
<dbReference type="GO" id="GO:0006508">
    <property type="term" value="P:proteolysis"/>
    <property type="evidence" value="ECO:0007669"/>
    <property type="project" value="UniProtKB-KW"/>
</dbReference>
<gene>
    <name evidence="5" type="ORF">GGR43_000306</name>
</gene>
<dbReference type="NCBIfam" id="TIGR01543">
    <property type="entry name" value="proheadase_HK97"/>
    <property type="match status" value="1"/>
</dbReference>
<keyword evidence="3" id="KW-0378">Hydrolase</keyword>
<name>A0A7W6FNJ6_9SPHN</name>
<dbReference type="Pfam" id="PF04586">
    <property type="entry name" value="Peptidase_S78"/>
    <property type="match status" value="1"/>
</dbReference>
<evidence type="ECO:0000256" key="1">
    <source>
        <dbReference type="ARBA" id="ARBA00022612"/>
    </source>
</evidence>
<dbReference type="RefSeq" id="WP_188070171.1">
    <property type="nucleotide sequence ID" value="NZ_BSPS01000057.1"/>
</dbReference>
<sequence length="179" mass="19300">MTASVPLIAGRDLLDCEVRFAPPADDGTIEGIAVRFDVLDSYRTTFDRRAFAWDGKSLPLLWSHDPSEVVGSVRSVSVEADGLKVRGKLNLEVQRAREVRAMLIAGDVSGLSIGFRRLKDESRAGGIRHITAARLVEVSFVAVPSVPGSHVTSIRAVPDLSTLNRSITNAIAALKGKRP</sequence>
<organism evidence="5 6">
    <name type="scientific">Sphingobium jiangsuense</name>
    <dbReference type="NCBI Taxonomy" id="870476"/>
    <lineage>
        <taxon>Bacteria</taxon>
        <taxon>Pseudomonadati</taxon>
        <taxon>Pseudomonadota</taxon>
        <taxon>Alphaproteobacteria</taxon>
        <taxon>Sphingomonadales</taxon>
        <taxon>Sphingomonadaceae</taxon>
        <taxon>Sphingobium</taxon>
    </lineage>
</organism>
<evidence type="ECO:0000259" key="4">
    <source>
        <dbReference type="Pfam" id="PF04586"/>
    </source>
</evidence>
<keyword evidence="1" id="KW-1188">Viral release from host cell</keyword>
<dbReference type="GO" id="GO:0008233">
    <property type="term" value="F:peptidase activity"/>
    <property type="evidence" value="ECO:0007669"/>
    <property type="project" value="UniProtKB-KW"/>
</dbReference>